<dbReference type="OrthoDB" id="691043at2759"/>
<feature type="compositionally biased region" description="Low complexity" evidence="1">
    <location>
        <begin position="113"/>
        <end position="128"/>
    </location>
</feature>
<dbReference type="PANTHER" id="PTHR33257">
    <property type="entry name" value="OS05G0165500 PROTEIN"/>
    <property type="match status" value="1"/>
</dbReference>
<feature type="region of interest" description="Disordered" evidence="1">
    <location>
        <begin position="1"/>
        <end position="24"/>
    </location>
</feature>
<dbReference type="PANTHER" id="PTHR33257:SF58">
    <property type="entry name" value="REJ DOMAIN-CONTAINING PROTEIN"/>
    <property type="match status" value="1"/>
</dbReference>
<dbReference type="OMA" id="ASYKEHE"/>
<dbReference type="Gramene" id="KFK34864">
    <property type="protein sequence ID" value="KFK34864"/>
    <property type="gene ID" value="AALP_AA5G203300"/>
</dbReference>
<sequence>MSGRDLENSAIDEEQEEEDERSSYYGGATVPFIWETRPGTPKHYLSSDSYSFPPPLTPPPSYYSSSSGVLATPRKQSKVRTKLSKILSMSLFHDLRKSSNSNKKTTNNVYGSSFSWSSTSSSSSFSSSPLHSLKKPVSRGKKSPVLLADYKEDELRSSPTSTLCYSNGGRNGFSSSMGSMKRALFSVPRNGSTGKSLIINDMNKA</sequence>
<name>A0A087GYB2_ARAAL</name>
<gene>
    <name evidence="2" type="ordered locus">AALP_Aa5g203300</name>
</gene>
<feature type="compositionally biased region" description="Basic residues" evidence="1">
    <location>
        <begin position="132"/>
        <end position="142"/>
    </location>
</feature>
<evidence type="ECO:0000313" key="3">
    <source>
        <dbReference type="Proteomes" id="UP000029120"/>
    </source>
</evidence>
<feature type="region of interest" description="Disordered" evidence="1">
    <location>
        <begin position="113"/>
        <end position="143"/>
    </location>
</feature>
<protein>
    <submittedName>
        <fullName evidence="2">Uncharacterized protein</fullName>
    </submittedName>
</protein>
<feature type="region of interest" description="Disordered" evidence="1">
    <location>
        <begin position="56"/>
        <end position="78"/>
    </location>
</feature>
<accession>A0A087GYB2</accession>
<reference evidence="3" key="1">
    <citation type="journal article" date="2015" name="Nat. Plants">
        <title>Genome expansion of Arabis alpina linked with retrotransposition and reduced symmetric DNA methylation.</title>
        <authorList>
            <person name="Willing E.M."/>
            <person name="Rawat V."/>
            <person name="Mandakova T."/>
            <person name="Maumus F."/>
            <person name="James G.V."/>
            <person name="Nordstroem K.J."/>
            <person name="Becker C."/>
            <person name="Warthmann N."/>
            <person name="Chica C."/>
            <person name="Szarzynska B."/>
            <person name="Zytnicki M."/>
            <person name="Albani M.C."/>
            <person name="Kiefer C."/>
            <person name="Bergonzi S."/>
            <person name="Castaings L."/>
            <person name="Mateos J.L."/>
            <person name="Berns M.C."/>
            <person name="Bujdoso N."/>
            <person name="Piofczyk T."/>
            <person name="de Lorenzo L."/>
            <person name="Barrero-Sicilia C."/>
            <person name="Mateos I."/>
            <person name="Piednoel M."/>
            <person name="Hagmann J."/>
            <person name="Chen-Min-Tao R."/>
            <person name="Iglesias-Fernandez R."/>
            <person name="Schuster S.C."/>
            <person name="Alonso-Blanco C."/>
            <person name="Roudier F."/>
            <person name="Carbonero P."/>
            <person name="Paz-Ares J."/>
            <person name="Davis S.J."/>
            <person name="Pecinka A."/>
            <person name="Quesneville H."/>
            <person name="Colot V."/>
            <person name="Lysak M.A."/>
            <person name="Weigel D."/>
            <person name="Coupland G."/>
            <person name="Schneeberger K."/>
        </authorList>
    </citation>
    <scope>NUCLEOTIDE SEQUENCE [LARGE SCALE GENOMIC DNA]</scope>
    <source>
        <strain evidence="3">cv. Pajares</strain>
    </source>
</reference>
<evidence type="ECO:0000256" key="1">
    <source>
        <dbReference type="SAM" id="MobiDB-lite"/>
    </source>
</evidence>
<proteinExistence type="predicted"/>
<evidence type="ECO:0000313" key="2">
    <source>
        <dbReference type="EMBL" id="KFK34864.1"/>
    </source>
</evidence>
<organism evidence="2 3">
    <name type="scientific">Arabis alpina</name>
    <name type="common">Alpine rock-cress</name>
    <dbReference type="NCBI Taxonomy" id="50452"/>
    <lineage>
        <taxon>Eukaryota</taxon>
        <taxon>Viridiplantae</taxon>
        <taxon>Streptophyta</taxon>
        <taxon>Embryophyta</taxon>
        <taxon>Tracheophyta</taxon>
        <taxon>Spermatophyta</taxon>
        <taxon>Magnoliopsida</taxon>
        <taxon>eudicotyledons</taxon>
        <taxon>Gunneridae</taxon>
        <taxon>Pentapetalae</taxon>
        <taxon>rosids</taxon>
        <taxon>malvids</taxon>
        <taxon>Brassicales</taxon>
        <taxon>Brassicaceae</taxon>
        <taxon>Arabideae</taxon>
        <taxon>Arabis</taxon>
    </lineage>
</organism>
<keyword evidence="3" id="KW-1185">Reference proteome</keyword>
<feature type="compositionally biased region" description="Acidic residues" evidence="1">
    <location>
        <begin position="10"/>
        <end position="20"/>
    </location>
</feature>
<dbReference type="AlphaFoldDB" id="A0A087GYB2"/>
<dbReference type="EMBL" id="CM002873">
    <property type="protein sequence ID" value="KFK34864.1"/>
    <property type="molecule type" value="Genomic_DNA"/>
</dbReference>
<dbReference type="Proteomes" id="UP000029120">
    <property type="component" value="Chromosome 5"/>
</dbReference>